<dbReference type="GO" id="GO:0005634">
    <property type="term" value="C:nucleus"/>
    <property type="evidence" value="ECO:0007669"/>
    <property type="project" value="UniProtKB-SubCell"/>
</dbReference>
<proteinExistence type="predicted"/>
<dbReference type="InterPro" id="IPR028942">
    <property type="entry name" value="WHIM1_dom"/>
</dbReference>
<dbReference type="PROSITE" id="PS50016">
    <property type="entry name" value="ZF_PHD_2"/>
    <property type="match status" value="1"/>
</dbReference>
<dbReference type="PANTHER" id="PTHR47162:SF10">
    <property type="entry name" value="METHYL-CPG-BINDING DOMAIN-CONTAINING PROTEIN 9 ISOFORM X1"/>
    <property type="match status" value="1"/>
</dbReference>
<evidence type="ECO:0000256" key="5">
    <source>
        <dbReference type="ARBA" id="ARBA00023117"/>
    </source>
</evidence>
<evidence type="ECO:0000256" key="7">
    <source>
        <dbReference type="PROSITE-ProRule" id="PRU00146"/>
    </source>
</evidence>
<comment type="subcellular location">
    <subcellularLocation>
        <location evidence="1">Nucleus</location>
    </subcellularLocation>
</comment>
<dbReference type="InterPro" id="IPR011011">
    <property type="entry name" value="Znf_FYVE_PHD"/>
</dbReference>
<dbReference type="SUPFAM" id="SSF57903">
    <property type="entry name" value="FYVE/PHD zinc finger"/>
    <property type="match status" value="1"/>
</dbReference>
<gene>
    <name evidence="10" type="ORF">AQUCO_02500288v1</name>
</gene>
<sequence>MAFADPTFDTAATSSTRGKRNDEENSHHLQDSKIDMPPINELIWPELARRFILARQDKVGSLDLHDVTSYKGEKVLSCLQGDVGVLCDSVTEEAGMETNALIHAKETDKVSGHAKGKNNGWPADNSDNISGSSFEATAMCLNNSPEWAQLLEPVRQLRTNVGSRIRKCIYNALEKDPPDWAKKILVHSMSKEVYKANAAGRTKKAVLLVLSRQSGSHRKPDKGRKGRVKAVSDLMMEQCHSVLHRVLAADETKLLCNSLGVSFYTDDSVLEPPATLSHHLDFKAIDLKLGFGAYCGSHEAFVEDVHEVLINILTACIERPDLMQLAGRLSQYFQQLYEEEVLSVKKECLEPTICKACRMDKDDEKVLLCDRCNAGYHTYCLNPPLGVIPEGSWYCPSCVAVQGQSGGASMHNHTFNVHNPKECQVEELFSLSEELKCLASTMEEKEYWELSIKERILLTRFLCDEVLDSSLIRRHLKQSDHRSYHLPPNSQPGAVKIQDNLESQLSKVSMQSDLLGRDSSGRLYWVLGGPAAGLQLVVDCSMPVQLEGTSGKACSDSVAGASYRYEPTIALQSSWVFYESNAEIEGLMRCMRDNISSEKELKQHLMQWLRRINQHSKQDLNSIPDGPPVHLSKAFDTKKTAAFTLITNAFSVLNKNYGPCLESNFTSISKNCSTDPESTQTRRLYRCECLELIWPSKHHCLACHQTFSSVDEVKGHIERISVCKPGLLPHNDSSGKDCSKCTGIMSGGTNETFRNDMQVVEERSTKTVANISNEELAREIEILDSSGIPEPLPSPSTYELSFDIHNAKKDNAHSPSQSTNMEVHQRCLLHENGLGATIAKYSSIGSSQQCPQSGVYGDAIMINRTMLQCSNNRDAVHPSNNTAPVMQIDNCCMQPESSFKPLAEKTLQIFRCLKINLLDMEAALPEEALKPSKAHLWNRSSWRTFVKSAGSIYEMIQASVVLENMITSEYLRSKRWCSVSLLAAVKTVSFLALHIYSLDAAIIYPRNALEIRSRPCDSTWRAQDPPCNDSNGPLRLYKSFLIHVKNEKAFFCSRYICV</sequence>
<evidence type="ECO:0000259" key="9">
    <source>
        <dbReference type="PROSITE" id="PS50016"/>
    </source>
</evidence>
<dbReference type="InterPro" id="IPR019787">
    <property type="entry name" value="Znf_PHD-finger"/>
</dbReference>
<dbReference type="GO" id="GO:0008270">
    <property type="term" value="F:zinc ion binding"/>
    <property type="evidence" value="ECO:0007669"/>
    <property type="project" value="UniProtKB-KW"/>
</dbReference>
<evidence type="ECO:0000256" key="3">
    <source>
        <dbReference type="ARBA" id="ARBA00022771"/>
    </source>
</evidence>
<dbReference type="InterPro" id="IPR001965">
    <property type="entry name" value="Znf_PHD"/>
</dbReference>
<dbReference type="InParanoid" id="A0A2G5DB68"/>
<evidence type="ECO:0000313" key="11">
    <source>
        <dbReference type="Proteomes" id="UP000230069"/>
    </source>
</evidence>
<protein>
    <recommendedName>
        <fullName evidence="9">PHD-type domain-containing protein</fullName>
    </recommendedName>
</protein>
<dbReference type="AlphaFoldDB" id="A0A2G5DB68"/>
<feature type="compositionally biased region" description="Low complexity" evidence="8">
    <location>
        <begin position="1"/>
        <end position="16"/>
    </location>
</feature>
<evidence type="ECO:0000313" key="10">
    <source>
        <dbReference type="EMBL" id="PIA40477.1"/>
    </source>
</evidence>
<dbReference type="CDD" id="cd15519">
    <property type="entry name" value="PHD1_Lid2p_like"/>
    <property type="match status" value="1"/>
</dbReference>
<dbReference type="InterPro" id="IPR019786">
    <property type="entry name" value="Zinc_finger_PHD-type_CS"/>
</dbReference>
<feature type="compositionally biased region" description="Basic and acidic residues" evidence="8">
    <location>
        <begin position="19"/>
        <end position="33"/>
    </location>
</feature>
<evidence type="ECO:0000256" key="2">
    <source>
        <dbReference type="ARBA" id="ARBA00022723"/>
    </source>
</evidence>
<dbReference type="PANTHER" id="PTHR47162">
    <property type="entry name" value="OS02G0192300 PROTEIN"/>
    <property type="match status" value="1"/>
</dbReference>
<name>A0A2G5DB68_AQUCA</name>
<dbReference type="PROSITE" id="PS01359">
    <property type="entry name" value="ZF_PHD_1"/>
    <property type="match status" value="1"/>
</dbReference>
<dbReference type="InterPro" id="IPR013083">
    <property type="entry name" value="Znf_RING/FYVE/PHD"/>
</dbReference>
<dbReference type="OrthoDB" id="1903104at2759"/>
<feature type="domain" description="PHD-type" evidence="9">
    <location>
        <begin position="351"/>
        <end position="401"/>
    </location>
</feature>
<dbReference type="Gene3D" id="3.30.40.10">
    <property type="entry name" value="Zinc/RING finger domain, C3HC4 (zinc finger)"/>
    <property type="match status" value="1"/>
</dbReference>
<dbReference type="InterPro" id="IPR036427">
    <property type="entry name" value="Bromodomain-like_sf"/>
</dbReference>
<keyword evidence="11" id="KW-1185">Reference proteome</keyword>
<keyword evidence="4" id="KW-0862">Zinc</keyword>
<evidence type="ECO:0000256" key="8">
    <source>
        <dbReference type="SAM" id="MobiDB-lite"/>
    </source>
</evidence>
<keyword evidence="2" id="KW-0479">Metal-binding</keyword>
<evidence type="ECO:0000256" key="6">
    <source>
        <dbReference type="ARBA" id="ARBA00023242"/>
    </source>
</evidence>
<dbReference type="EMBL" id="KZ305042">
    <property type="protein sequence ID" value="PIA40477.1"/>
    <property type="molecule type" value="Genomic_DNA"/>
</dbReference>
<evidence type="ECO:0000256" key="1">
    <source>
        <dbReference type="ARBA" id="ARBA00004123"/>
    </source>
</evidence>
<keyword evidence="6" id="KW-0539">Nucleus</keyword>
<organism evidence="10 11">
    <name type="scientific">Aquilegia coerulea</name>
    <name type="common">Rocky mountain columbine</name>
    <dbReference type="NCBI Taxonomy" id="218851"/>
    <lineage>
        <taxon>Eukaryota</taxon>
        <taxon>Viridiplantae</taxon>
        <taxon>Streptophyta</taxon>
        <taxon>Embryophyta</taxon>
        <taxon>Tracheophyta</taxon>
        <taxon>Spermatophyta</taxon>
        <taxon>Magnoliopsida</taxon>
        <taxon>Ranunculales</taxon>
        <taxon>Ranunculaceae</taxon>
        <taxon>Thalictroideae</taxon>
        <taxon>Aquilegia</taxon>
    </lineage>
</organism>
<dbReference type="STRING" id="218851.A0A2G5DB68"/>
<dbReference type="GO" id="GO:0000785">
    <property type="term" value="C:chromatin"/>
    <property type="evidence" value="ECO:0007669"/>
    <property type="project" value="UniProtKB-ARBA"/>
</dbReference>
<dbReference type="SMART" id="SM00249">
    <property type="entry name" value="PHD"/>
    <property type="match status" value="1"/>
</dbReference>
<feature type="region of interest" description="Disordered" evidence="8">
    <location>
        <begin position="1"/>
        <end position="33"/>
    </location>
</feature>
<dbReference type="Gene3D" id="1.20.920.10">
    <property type="entry name" value="Bromodomain-like"/>
    <property type="match status" value="1"/>
</dbReference>
<accession>A0A2G5DB68</accession>
<reference evidence="10 11" key="1">
    <citation type="submission" date="2017-09" db="EMBL/GenBank/DDBJ databases">
        <title>WGS assembly of Aquilegia coerulea Goldsmith.</title>
        <authorList>
            <person name="Hodges S."/>
            <person name="Kramer E."/>
            <person name="Nordborg M."/>
            <person name="Tomkins J."/>
            <person name="Borevitz J."/>
            <person name="Derieg N."/>
            <person name="Yan J."/>
            <person name="Mihaltcheva S."/>
            <person name="Hayes R.D."/>
            <person name="Rokhsar D."/>
        </authorList>
    </citation>
    <scope>NUCLEOTIDE SEQUENCE [LARGE SCALE GENOMIC DNA]</scope>
    <source>
        <strain evidence="11">cv. Goldsmith</strain>
    </source>
</reference>
<dbReference type="Proteomes" id="UP000230069">
    <property type="component" value="Unassembled WGS sequence"/>
</dbReference>
<dbReference type="Pfam" id="PF00628">
    <property type="entry name" value="PHD"/>
    <property type="match status" value="1"/>
</dbReference>
<keyword evidence="5" id="KW-0103">Bromodomain</keyword>
<evidence type="ECO:0000256" key="4">
    <source>
        <dbReference type="ARBA" id="ARBA00022833"/>
    </source>
</evidence>
<keyword evidence="3 7" id="KW-0863">Zinc-finger</keyword>
<dbReference type="Pfam" id="PF15612">
    <property type="entry name" value="WHIM1"/>
    <property type="match status" value="1"/>
</dbReference>